<dbReference type="PROSITE" id="PS50222">
    <property type="entry name" value="EF_HAND_2"/>
    <property type="match status" value="1"/>
</dbReference>
<reference evidence="4 6" key="1">
    <citation type="submission" date="2016-10" db="EMBL/GenBank/DDBJ databases">
        <authorList>
            <person name="Cai Z."/>
        </authorList>
    </citation>
    <scope>NUCLEOTIDE SEQUENCE [LARGE SCALE GENOMIC DNA]</scope>
    <source>
        <strain evidence="4 6">DSM 25227</strain>
    </source>
</reference>
<dbReference type="RefSeq" id="WP_109566604.1">
    <property type="nucleotide sequence ID" value="NZ_QGDJ01000028.1"/>
</dbReference>
<evidence type="ECO:0000256" key="1">
    <source>
        <dbReference type="SAM" id="SignalP"/>
    </source>
</evidence>
<keyword evidence="5" id="KW-1185">Reference proteome</keyword>
<dbReference type="AlphaFoldDB" id="A0A2Y9B6D0"/>
<gene>
    <name evidence="3" type="ORF">BCF38_12811</name>
    <name evidence="4" type="ORF">SAMN05421539_12811</name>
</gene>
<feature type="signal peptide" evidence="1">
    <location>
        <begin position="1"/>
        <end position="16"/>
    </location>
</feature>
<dbReference type="Proteomes" id="UP000251571">
    <property type="component" value="Unassembled WGS sequence"/>
</dbReference>
<dbReference type="InterPro" id="IPR011992">
    <property type="entry name" value="EF-hand-dom_pair"/>
</dbReference>
<evidence type="ECO:0000313" key="6">
    <source>
        <dbReference type="Proteomes" id="UP000251571"/>
    </source>
</evidence>
<feature type="domain" description="EF-hand" evidence="2">
    <location>
        <begin position="103"/>
        <end position="138"/>
    </location>
</feature>
<evidence type="ECO:0000313" key="5">
    <source>
        <dbReference type="Proteomes" id="UP000245839"/>
    </source>
</evidence>
<dbReference type="InterPro" id="IPR018247">
    <property type="entry name" value="EF_Hand_1_Ca_BS"/>
</dbReference>
<evidence type="ECO:0000313" key="3">
    <source>
        <dbReference type="EMBL" id="PWJ09850.1"/>
    </source>
</evidence>
<dbReference type="Pfam" id="PF13202">
    <property type="entry name" value="EF-hand_5"/>
    <property type="match status" value="1"/>
</dbReference>
<dbReference type="OrthoDB" id="7659269at2"/>
<keyword evidence="1" id="KW-0732">Signal</keyword>
<sequence length="177" mass="19018">MRALALALLLATPATAGDPAAVPVTPQLERLLQAGPDEALDMITALMQRIDRADGIVLATLSADRDTARERRIARAVDSLVTLDKSGDGVLTRLEVAQQRSDWSASHLETFFAEFDTDKTGRVDRDEIETGVRLRAEEVGSTALLEDLAGWDLDEDGIVTPAEVEAVLRAQPVGTEG</sequence>
<evidence type="ECO:0000259" key="2">
    <source>
        <dbReference type="PROSITE" id="PS50222"/>
    </source>
</evidence>
<dbReference type="InterPro" id="IPR002048">
    <property type="entry name" value="EF_hand_dom"/>
</dbReference>
<dbReference type="PROSITE" id="PS00018">
    <property type="entry name" value="EF_HAND_1"/>
    <property type="match status" value="2"/>
</dbReference>
<accession>A0A2Y9B6D0</accession>
<protein>
    <submittedName>
        <fullName evidence="3 4">EF hand</fullName>
    </submittedName>
</protein>
<dbReference type="Gene3D" id="1.10.238.10">
    <property type="entry name" value="EF-hand"/>
    <property type="match status" value="1"/>
</dbReference>
<feature type="chain" id="PRO_5044071933" evidence="1">
    <location>
        <begin position="17"/>
        <end position="177"/>
    </location>
</feature>
<proteinExistence type="predicted"/>
<evidence type="ECO:0000313" key="4">
    <source>
        <dbReference type="EMBL" id="SSA51931.1"/>
    </source>
</evidence>
<dbReference type="SUPFAM" id="SSF47473">
    <property type="entry name" value="EF-hand"/>
    <property type="match status" value="1"/>
</dbReference>
<dbReference type="Proteomes" id="UP000245839">
    <property type="component" value="Unassembled WGS sequence"/>
</dbReference>
<dbReference type="EMBL" id="UETC01000028">
    <property type="protein sequence ID" value="SSA51931.1"/>
    <property type="molecule type" value="Genomic_DNA"/>
</dbReference>
<organism evidence="4 6">
    <name type="scientific">Jannaschia seohaensis</name>
    <dbReference type="NCBI Taxonomy" id="475081"/>
    <lineage>
        <taxon>Bacteria</taxon>
        <taxon>Pseudomonadati</taxon>
        <taxon>Pseudomonadota</taxon>
        <taxon>Alphaproteobacteria</taxon>
        <taxon>Rhodobacterales</taxon>
        <taxon>Roseobacteraceae</taxon>
        <taxon>Jannaschia</taxon>
    </lineage>
</organism>
<dbReference type="EMBL" id="QGDJ01000028">
    <property type="protein sequence ID" value="PWJ09850.1"/>
    <property type="molecule type" value="Genomic_DNA"/>
</dbReference>
<reference evidence="3 5" key="2">
    <citation type="submission" date="2018-03" db="EMBL/GenBank/DDBJ databases">
        <title>Genomic Encyclopedia of Archaeal and Bacterial Type Strains, Phase II (KMG-II): from individual species to whole genera.</title>
        <authorList>
            <person name="Goeker M."/>
        </authorList>
    </citation>
    <scope>NUCLEOTIDE SEQUENCE [LARGE SCALE GENOMIC DNA]</scope>
    <source>
        <strain evidence="3 5">DSM 25227</strain>
    </source>
</reference>
<name>A0A2Y9B6D0_9RHOB</name>
<dbReference type="GO" id="GO:0005509">
    <property type="term" value="F:calcium ion binding"/>
    <property type="evidence" value="ECO:0007669"/>
    <property type="project" value="InterPro"/>
</dbReference>